<dbReference type="InterPro" id="IPR036890">
    <property type="entry name" value="HATPase_C_sf"/>
</dbReference>
<name>A0A316G2Y6_9RHOB</name>
<dbReference type="SUPFAM" id="SSF55874">
    <property type="entry name" value="ATPase domain of HSP90 chaperone/DNA topoisomerase II/histidine kinase"/>
    <property type="match status" value="1"/>
</dbReference>
<dbReference type="Gene3D" id="3.30.565.10">
    <property type="entry name" value="Histidine kinase-like ATPase, C-terminal domain"/>
    <property type="match status" value="1"/>
</dbReference>
<dbReference type="AlphaFoldDB" id="A0A316G2Y6"/>
<dbReference type="OrthoDB" id="9792240at2"/>
<accession>A0A316G2Y6</accession>
<dbReference type="InterPro" id="IPR050267">
    <property type="entry name" value="Anti-sigma-factor_SerPK"/>
</dbReference>
<dbReference type="Proteomes" id="UP000245390">
    <property type="component" value="Unassembled WGS sequence"/>
</dbReference>
<proteinExistence type="predicted"/>
<evidence type="ECO:0000256" key="1">
    <source>
        <dbReference type="ARBA" id="ARBA00022527"/>
    </source>
</evidence>
<dbReference type="InterPro" id="IPR003594">
    <property type="entry name" value="HATPase_dom"/>
</dbReference>
<dbReference type="Pfam" id="PF13581">
    <property type="entry name" value="HATPase_c_2"/>
    <property type="match status" value="1"/>
</dbReference>
<keyword evidence="3" id="KW-0418">Kinase</keyword>
<comment type="caution">
    <text evidence="3">The sequence shown here is derived from an EMBL/GenBank/DDBJ whole genome shotgun (WGS) entry which is preliminary data.</text>
</comment>
<keyword evidence="1" id="KW-0723">Serine/threonine-protein kinase</keyword>
<dbReference type="EMBL" id="QGGV01000010">
    <property type="protein sequence ID" value="PWK54735.1"/>
    <property type="molecule type" value="Genomic_DNA"/>
</dbReference>
<keyword evidence="3" id="KW-0808">Transferase</keyword>
<evidence type="ECO:0000313" key="3">
    <source>
        <dbReference type="EMBL" id="PWK54735.1"/>
    </source>
</evidence>
<dbReference type="GO" id="GO:0004674">
    <property type="term" value="F:protein serine/threonine kinase activity"/>
    <property type="evidence" value="ECO:0007669"/>
    <property type="project" value="UniProtKB-KW"/>
</dbReference>
<dbReference type="CDD" id="cd16936">
    <property type="entry name" value="HATPase_RsbW-like"/>
    <property type="match status" value="1"/>
</dbReference>
<keyword evidence="4" id="KW-1185">Reference proteome</keyword>
<dbReference type="RefSeq" id="WP_109760530.1">
    <property type="nucleotide sequence ID" value="NZ_CP034588.1"/>
</dbReference>
<reference evidence="3 4" key="1">
    <citation type="submission" date="2018-05" db="EMBL/GenBank/DDBJ databases">
        <title>Genomic Encyclopedia of Type Strains, Phase IV (KMG-IV): sequencing the most valuable type-strain genomes for metagenomic binning, comparative biology and taxonomic classification.</title>
        <authorList>
            <person name="Goeker M."/>
        </authorList>
    </citation>
    <scope>NUCLEOTIDE SEQUENCE [LARGE SCALE GENOMIC DNA]</scope>
    <source>
        <strain evidence="3 4">DSM 103371</strain>
    </source>
</reference>
<dbReference type="PANTHER" id="PTHR35526">
    <property type="entry name" value="ANTI-SIGMA-F FACTOR RSBW-RELATED"/>
    <property type="match status" value="1"/>
</dbReference>
<feature type="domain" description="Histidine kinase/HSP90-like ATPase" evidence="2">
    <location>
        <begin position="46"/>
        <end position="157"/>
    </location>
</feature>
<evidence type="ECO:0000313" key="4">
    <source>
        <dbReference type="Proteomes" id="UP000245390"/>
    </source>
</evidence>
<organism evidence="3 4">
    <name type="scientific">Silicimonas algicola</name>
    <dbReference type="NCBI Taxonomy" id="1826607"/>
    <lineage>
        <taxon>Bacteria</taxon>
        <taxon>Pseudomonadati</taxon>
        <taxon>Pseudomonadota</taxon>
        <taxon>Alphaproteobacteria</taxon>
        <taxon>Rhodobacterales</taxon>
        <taxon>Paracoccaceae</taxon>
    </lineage>
</organism>
<sequence length="167" mass="18509">MPDDALGHGTTDLPGQPASQSGIVADEVFKADFRWVRRGVQTLIHTLSTQGILPGDLGTVEIVVAEVLNNIVEHAYPEGAPGEIRVIVRRRSSSLMVEIRDRGRPMPKGRAPLGNHPMVEFNPNDAMPEGGYGWFLIRELVRDLVYDRKEDENILFFRVALGKPTPT</sequence>
<gene>
    <name evidence="3" type="ORF">C8D95_11027</name>
</gene>
<evidence type="ECO:0000259" key="2">
    <source>
        <dbReference type="Pfam" id="PF13581"/>
    </source>
</evidence>
<dbReference type="KEGG" id="salo:EF888_01255"/>
<protein>
    <submittedName>
        <fullName evidence="3">Serine/threonine-protein kinase RsbW</fullName>
    </submittedName>
</protein>